<dbReference type="EMBL" id="NMUH01005982">
    <property type="protein sequence ID" value="MQM14159.1"/>
    <property type="molecule type" value="Genomic_DNA"/>
</dbReference>
<dbReference type="OrthoDB" id="690395at2759"/>
<feature type="domain" description="RNase H type-1" evidence="1">
    <location>
        <begin position="154"/>
        <end position="272"/>
    </location>
</feature>
<name>A0A843WVB8_COLES</name>
<dbReference type="GO" id="GO:0003676">
    <property type="term" value="F:nucleic acid binding"/>
    <property type="evidence" value="ECO:0007669"/>
    <property type="project" value="InterPro"/>
</dbReference>
<comment type="caution">
    <text evidence="2">The sequence shown here is derived from an EMBL/GenBank/DDBJ whole genome shotgun (WGS) entry which is preliminary data.</text>
</comment>
<dbReference type="InterPro" id="IPR012337">
    <property type="entry name" value="RNaseH-like_sf"/>
</dbReference>
<accession>A0A843WVB8</accession>
<dbReference type="InterPro" id="IPR002156">
    <property type="entry name" value="RNaseH_domain"/>
</dbReference>
<proteinExistence type="predicted"/>
<dbReference type="AlphaFoldDB" id="A0A843WVB8"/>
<protein>
    <recommendedName>
        <fullName evidence="1">RNase H type-1 domain-containing protein</fullName>
    </recommendedName>
</protein>
<reference evidence="2" key="1">
    <citation type="submission" date="2017-07" db="EMBL/GenBank/DDBJ databases">
        <title>Taro Niue Genome Assembly and Annotation.</title>
        <authorList>
            <person name="Atibalentja N."/>
            <person name="Keating K."/>
            <person name="Fields C.J."/>
        </authorList>
    </citation>
    <scope>NUCLEOTIDE SEQUENCE</scope>
    <source>
        <strain evidence="2">Niue_2</strain>
        <tissue evidence="2">Leaf</tissue>
    </source>
</reference>
<dbReference type="SUPFAM" id="SSF53098">
    <property type="entry name" value="Ribonuclease H-like"/>
    <property type="match status" value="1"/>
</dbReference>
<dbReference type="InterPro" id="IPR044730">
    <property type="entry name" value="RNase_H-like_dom_plant"/>
</dbReference>
<evidence type="ECO:0000313" key="3">
    <source>
        <dbReference type="Proteomes" id="UP000652761"/>
    </source>
</evidence>
<dbReference type="PANTHER" id="PTHR47723">
    <property type="entry name" value="OS05G0353850 PROTEIN"/>
    <property type="match status" value="1"/>
</dbReference>
<dbReference type="InterPro" id="IPR036397">
    <property type="entry name" value="RNaseH_sf"/>
</dbReference>
<dbReference type="PANTHER" id="PTHR47723:SF19">
    <property type="entry name" value="POLYNUCLEOTIDYL TRANSFERASE, RIBONUCLEASE H-LIKE SUPERFAMILY PROTEIN"/>
    <property type="match status" value="1"/>
</dbReference>
<dbReference type="InterPro" id="IPR053151">
    <property type="entry name" value="RNase_H-like"/>
</dbReference>
<dbReference type="Pfam" id="PF13456">
    <property type="entry name" value="RVT_3"/>
    <property type="match status" value="1"/>
</dbReference>
<dbReference type="Gene3D" id="3.30.420.10">
    <property type="entry name" value="Ribonuclease H-like superfamily/Ribonuclease H"/>
    <property type="match status" value="1"/>
</dbReference>
<organism evidence="2 3">
    <name type="scientific">Colocasia esculenta</name>
    <name type="common">Wild taro</name>
    <name type="synonym">Arum esculentum</name>
    <dbReference type="NCBI Taxonomy" id="4460"/>
    <lineage>
        <taxon>Eukaryota</taxon>
        <taxon>Viridiplantae</taxon>
        <taxon>Streptophyta</taxon>
        <taxon>Embryophyta</taxon>
        <taxon>Tracheophyta</taxon>
        <taxon>Spermatophyta</taxon>
        <taxon>Magnoliopsida</taxon>
        <taxon>Liliopsida</taxon>
        <taxon>Araceae</taxon>
        <taxon>Aroideae</taxon>
        <taxon>Colocasieae</taxon>
        <taxon>Colocasia</taxon>
    </lineage>
</organism>
<dbReference type="Proteomes" id="UP000652761">
    <property type="component" value="Unassembled WGS sequence"/>
</dbReference>
<evidence type="ECO:0000259" key="1">
    <source>
        <dbReference type="Pfam" id="PF13456"/>
    </source>
</evidence>
<sequence length="310" mass="33747">MASSIISGSLGGYSAEFLSTEQQERFTFVKTKLCGNKAVDVADLEKNGMISVVAAMRRMQWMGITTFSEVSYPDLVKAFYVCLRTEADGSLISSVKGTQIKIDHEVLKTLFDEDLVGSQGVVFPFVVKEDLVGIQGVVGLDVGLLRIGGRLKLNVDGAFKLATGGAGGGGILRDHEGRYVIDFAKNYQGVISALDAEARALWDGLTICCNKGFLDIMVETDSLNLKQIVTGQMHRPWELTCIIQEVAVITKKLKAQIMHVPREANQVAHSLAGYGCSTELFSCWESGAEIPHVFKGPYHLDKVGCPTHRL</sequence>
<dbReference type="GO" id="GO:0004523">
    <property type="term" value="F:RNA-DNA hybrid ribonuclease activity"/>
    <property type="evidence" value="ECO:0007669"/>
    <property type="project" value="InterPro"/>
</dbReference>
<dbReference type="CDD" id="cd06222">
    <property type="entry name" value="RNase_H_like"/>
    <property type="match status" value="1"/>
</dbReference>
<keyword evidence="3" id="KW-1185">Reference proteome</keyword>
<evidence type="ECO:0000313" key="2">
    <source>
        <dbReference type="EMBL" id="MQM14159.1"/>
    </source>
</evidence>
<gene>
    <name evidence="2" type="ORF">Taro_047089</name>
</gene>